<evidence type="ECO:0000313" key="2">
    <source>
        <dbReference type="EMBL" id="KAK9111085.1"/>
    </source>
</evidence>
<gene>
    <name evidence="2" type="ORF">Scep_018604</name>
</gene>
<accession>A0AAP0NMC3</accession>
<dbReference type="AlphaFoldDB" id="A0AAP0NMC3"/>
<protein>
    <submittedName>
        <fullName evidence="2">Uncharacterized protein</fullName>
    </submittedName>
</protein>
<name>A0AAP0NMC3_9MAGN</name>
<reference evidence="2 3" key="1">
    <citation type="submission" date="2024-01" db="EMBL/GenBank/DDBJ databases">
        <title>Genome assemblies of Stephania.</title>
        <authorList>
            <person name="Yang L."/>
        </authorList>
    </citation>
    <scope>NUCLEOTIDE SEQUENCE [LARGE SCALE GENOMIC DNA]</scope>
    <source>
        <strain evidence="2">JXDWG</strain>
        <tissue evidence="2">Leaf</tissue>
    </source>
</reference>
<evidence type="ECO:0000256" key="1">
    <source>
        <dbReference type="SAM" id="Coils"/>
    </source>
</evidence>
<organism evidence="2 3">
    <name type="scientific">Stephania cephalantha</name>
    <dbReference type="NCBI Taxonomy" id="152367"/>
    <lineage>
        <taxon>Eukaryota</taxon>
        <taxon>Viridiplantae</taxon>
        <taxon>Streptophyta</taxon>
        <taxon>Embryophyta</taxon>
        <taxon>Tracheophyta</taxon>
        <taxon>Spermatophyta</taxon>
        <taxon>Magnoliopsida</taxon>
        <taxon>Ranunculales</taxon>
        <taxon>Menispermaceae</taxon>
        <taxon>Menispermoideae</taxon>
        <taxon>Cissampelideae</taxon>
        <taxon>Stephania</taxon>
    </lineage>
</organism>
<dbReference type="Proteomes" id="UP001419268">
    <property type="component" value="Unassembled WGS sequence"/>
</dbReference>
<evidence type="ECO:0000313" key="3">
    <source>
        <dbReference type="Proteomes" id="UP001419268"/>
    </source>
</evidence>
<feature type="coiled-coil region" evidence="1">
    <location>
        <begin position="19"/>
        <end position="48"/>
    </location>
</feature>
<sequence length="60" mass="7177">MDENIEVYIVYNGSFVGCMVKRETEKEKLEEKKNREEVNKKKKNWQSKLRIKLDIVSGDE</sequence>
<proteinExistence type="predicted"/>
<keyword evidence="1" id="KW-0175">Coiled coil</keyword>
<comment type="caution">
    <text evidence="2">The sequence shown here is derived from an EMBL/GenBank/DDBJ whole genome shotgun (WGS) entry which is preliminary data.</text>
</comment>
<keyword evidence="3" id="KW-1185">Reference proteome</keyword>
<dbReference type="EMBL" id="JBBNAG010000008">
    <property type="protein sequence ID" value="KAK9111085.1"/>
    <property type="molecule type" value="Genomic_DNA"/>
</dbReference>